<dbReference type="InterPro" id="IPR036291">
    <property type="entry name" value="NAD(P)-bd_dom_sf"/>
</dbReference>
<dbReference type="GO" id="GO:0070402">
    <property type="term" value="F:NADPH binding"/>
    <property type="evidence" value="ECO:0007669"/>
    <property type="project" value="TreeGrafter"/>
</dbReference>
<proteinExistence type="predicted"/>
<reference evidence="4 5" key="1">
    <citation type="submission" date="2017-10" db="EMBL/GenBank/DDBJ databases">
        <title>Genome announcement of Methylocella silvestris TVC from permafrost.</title>
        <authorList>
            <person name="Wang J."/>
            <person name="Geng K."/>
            <person name="Ul-Haque F."/>
            <person name="Crombie A.T."/>
            <person name="Street L.E."/>
            <person name="Wookey P.A."/>
            <person name="Murrell J.C."/>
            <person name="Pratscher J."/>
        </authorList>
    </citation>
    <scope>NUCLEOTIDE SEQUENCE [LARGE SCALE GENOMIC DNA]</scope>
    <source>
        <strain evidence="4 5">TVC</strain>
    </source>
</reference>
<keyword evidence="2" id="KW-0560">Oxidoreductase</keyword>
<evidence type="ECO:0000313" key="5">
    <source>
        <dbReference type="Proteomes" id="UP000236286"/>
    </source>
</evidence>
<keyword evidence="1" id="KW-0521">NADP</keyword>
<dbReference type="PANTHER" id="PTHR48106:SF17">
    <property type="entry name" value="ENOYL REDUCTASE (ER) DOMAIN-CONTAINING PROTEIN"/>
    <property type="match status" value="1"/>
</dbReference>
<dbReference type="AlphaFoldDB" id="A0A2J7TBX3"/>
<dbReference type="OrthoDB" id="9805883at2"/>
<evidence type="ECO:0000259" key="3">
    <source>
        <dbReference type="SMART" id="SM00829"/>
    </source>
</evidence>
<dbReference type="GO" id="GO:0016651">
    <property type="term" value="F:oxidoreductase activity, acting on NAD(P)H"/>
    <property type="evidence" value="ECO:0007669"/>
    <property type="project" value="TreeGrafter"/>
</dbReference>
<sequence>MSNIEAKIPEYFNGVGYAKEMAGLPLQAIRVPVPKPGIDEVLIHVFASSLNPLEYKLAELNFFGRTPPVILGFDIAGVVVATGAHVTGLKVGDEVTAMADCNGNGGWAVGGEGGYALAREYLTVKKPFSLSFRGAAVLPIGFLAAFLGLYGHVKEGDSVYIPGGGGGVGHLAVQMARTLGASLVISSGGNAESRALALASGAHVVLDYREDDVGAKVMALTDGRGVDVVFDLTYSESSFVQTAELVARGGIWVVLGVGPGRTTRRAVTESPVNEILERRGAAYANANVLRFYTDPATLDDKAKSLLQLAMKLSMEWAENSLVVPHIGKTIGSTTSEINEELQNMKSGKAPLGKIAVIVDLRSAGTERA</sequence>
<dbReference type="InterPro" id="IPR011032">
    <property type="entry name" value="GroES-like_sf"/>
</dbReference>
<name>A0A2J7TBX3_METSI</name>
<dbReference type="Pfam" id="PF00107">
    <property type="entry name" value="ADH_zinc_N"/>
    <property type="match status" value="1"/>
</dbReference>
<dbReference type="InterPro" id="IPR013154">
    <property type="entry name" value="ADH-like_N"/>
</dbReference>
<dbReference type="Gene3D" id="3.90.180.10">
    <property type="entry name" value="Medium-chain alcohol dehydrogenases, catalytic domain"/>
    <property type="match status" value="1"/>
</dbReference>
<evidence type="ECO:0000313" key="4">
    <source>
        <dbReference type="EMBL" id="PNG24271.1"/>
    </source>
</evidence>
<protein>
    <recommendedName>
        <fullName evidence="3">Enoyl reductase (ER) domain-containing protein</fullName>
    </recommendedName>
</protein>
<dbReference type="SMART" id="SM00829">
    <property type="entry name" value="PKS_ER"/>
    <property type="match status" value="1"/>
</dbReference>
<dbReference type="InterPro" id="IPR020843">
    <property type="entry name" value="ER"/>
</dbReference>
<evidence type="ECO:0000256" key="1">
    <source>
        <dbReference type="ARBA" id="ARBA00022857"/>
    </source>
</evidence>
<dbReference type="EMBL" id="PDZR01000040">
    <property type="protein sequence ID" value="PNG24271.1"/>
    <property type="molecule type" value="Genomic_DNA"/>
</dbReference>
<dbReference type="Proteomes" id="UP000236286">
    <property type="component" value="Unassembled WGS sequence"/>
</dbReference>
<dbReference type="Pfam" id="PF08240">
    <property type="entry name" value="ADH_N"/>
    <property type="match status" value="1"/>
</dbReference>
<dbReference type="SUPFAM" id="SSF51735">
    <property type="entry name" value="NAD(P)-binding Rossmann-fold domains"/>
    <property type="match status" value="1"/>
</dbReference>
<dbReference type="InterPro" id="IPR013149">
    <property type="entry name" value="ADH-like_C"/>
</dbReference>
<comment type="caution">
    <text evidence="4">The sequence shown here is derived from an EMBL/GenBank/DDBJ whole genome shotgun (WGS) entry which is preliminary data.</text>
</comment>
<gene>
    <name evidence="4" type="ORF">CR492_19600</name>
</gene>
<accession>A0A2J7TBX3</accession>
<dbReference type="Gene3D" id="3.40.50.720">
    <property type="entry name" value="NAD(P)-binding Rossmann-like Domain"/>
    <property type="match status" value="1"/>
</dbReference>
<organism evidence="4 5">
    <name type="scientific">Methylocella silvestris</name>
    <dbReference type="NCBI Taxonomy" id="199596"/>
    <lineage>
        <taxon>Bacteria</taxon>
        <taxon>Pseudomonadati</taxon>
        <taxon>Pseudomonadota</taxon>
        <taxon>Alphaproteobacteria</taxon>
        <taxon>Hyphomicrobiales</taxon>
        <taxon>Beijerinckiaceae</taxon>
        <taxon>Methylocella</taxon>
    </lineage>
</organism>
<evidence type="ECO:0000256" key="2">
    <source>
        <dbReference type="ARBA" id="ARBA00023002"/>
    </source>
</evidence>
<dbReference type="RefSeq" id="WP_102845406.1">
    <property type="nucleotide sequence ID" value="NZ_PDZR01000040.1"/>
</dbReference>
<dbReference type="SUPFAM" id="SSF50129">
    <property type="entry name" value="GroES-like"/>
    <property type="match status" value="1"/>
</dbReference>
<feature type="domain" description="Enoyl reductase (ER)" evidence="3">
    <location>
        <begin position="23"/>
        <end position="356"/>
    </location>
</feature>
<dbReference type="PANTHER" id="PTHR48106">
    <property type="entry name" value="QUINONE OXIDOREDUCTASE PIG3-RELATED"/>
    <property type="match status" value="1"/>
</dbReference>